<proteinExistence type="predicted"/>
<gene>
    <name evidence="1" type="ORF">EVAR_18175_1</name>
</gene>
<accession>A0A4C1UWI3</accession>
<evidence type="ECO:0000313" key="1">
    <source>
        <dbReference type="EMBL" id="GBP30376.1"/>
    </source>
</evidence>
<dbReference type="Proteomes" id="UP000299102">
    <property type="component" value="Unassembled WGS sequence"/>
</dbReference>
<comment type="caution">
    <text evidence="1">The sequence shown here is derived from an EMBL/GenBank/DDBJ whole genome shotgun (WGS) entry which is preliminary data.</text>
</comment>
<evidence type="ECO:0000313" key="2">
    <source>
        <dbReference type="Proteomes" id="UP000299102"/>
    </source>
</evidence>
<name>A0A4C1UWI3_EUMVA</name>
<keyword evidence="2" id="KW-1185">Reference proteome</keyword>
<reference evidence="1 2" key="1">
    <citation type="journal article" date="2019" name="Commun. Biol.">
        <title>The bagworm genome reveals a unique fibroin gene that provides high tensile strength.</title>
        <authorList>
            <person name="Kono N."/>
            <person name="Nakamura H."/>
            <person name="Ohtoshi R."/>
            <person name="Tomita M."/>
            <person name="Numata K."/>
            <person name="Arakawa K."/>
        </authorList>
    </citation>
    <scope>NUCLEOTIDE SEQUENCE [LARGE SCALE GENOMIC DNA]</scope>
</reference>
<sequence>MDFRELAPHTIEYLNVVADFRSRNPLEKNKEVQLVEEDIESAMFRILAETLIEKERIDEFCKFAVEALGRNVGHSTASALIDVVDDILAAKDIDKEQS</sequence>
<organism evidence="1 2">
    <name type="scientific">Eumeta variegata</name>
    <name type="common">Bagworm moth</name>
    <name type="synonym">Eumeta japonica</name>
    <dbReference type="NCBI Taxonomy" id="151549"/>
    <lineage>
        <taxon>Eukaryota</taxon>
        <taxon>Metazoa</taxon>
        <taxon>Ecdysozoa</taxon>
        <taxon>Arthropoda</taxon>
        <taxon>Hexapoda</taxon>
        <taxon>Insecta</taxon>
        <taxon>Pterygota</taxon>
        <taxon>Neoptera</taxon>
        <taxon>Endopterygota</taxon>
        <taxon>Lepidoptera</taxon>
        <taxon>Glossata</taxon>
        <taxon>Ditrysia</taxon>
        <taxon>Tineoidea</taxon>
        <taxon>Psychidae</taxon>
        <taxon>Oiketicinae</taxon>
        <taxon>Eumeta</taxon>
    </lineage>
</organism>
<dbReference type="AlphaFoldDB" id="A0A4C1UWI3"/>
<protein>
    <submittedName>
        <fullName evidence="1">Uncharacterized protein</fullName>
    </submittedName>
</protein>
<dbReference type="EMBL" id="BGZK01000232">
    <property type="protein sequence ID" value="GBP30376.1"/>
    <property type="molecule type" value="Genomic_DNA"/>
</dbReference>